<keyword evidence="3" id="KW-1185">Reference proteome</keyword>
<reference evidence="2" key="1">
    <citation type="journal article" date="2020" name="G3 (Bethesda)">
        <title>High-Quality Assemblies for Three Invasive Social Wasps from the &lt;i&gt;Vespula&lt;/i&gt; Genus.</title>
        <authorList>
            <person name="Harrop T.W.R."/>
            <person name="Guhlin J."/>
            <person name="McLaughlin G.M."/>
            <person name="Permina E."/>
            <person name="Stockwell P."/>
            <person name="Gilligan J."/>
            <person name="Le Lec M.F."/>
            <person name="Gruber M.A.M."/>
            <person name="Quinn O."/>
            <person name="Lovegrove M."/>
            <person name="Duncan E.J."/>
            <person name="Remnant E.J."/>
            <person name="Van Eeckhoven J."/>
            <person name="Graham B."/>
            <person name="Knapp R.A."/>
            <person name="Langford K.W."/>
            <person name="Kronenberg Z."/>
            <person name="Press M.O."/>
            <person name="Eacker S.M."/>
            <person name="Wilson-Rankin E.E."/>
            <person name="Purcell J."/>
            <person name="Lester P.J."/>
            <person name="Dearden P.K."/>
        </authorList>
    </citation>
    <scope>NUCLEOTIDE SEQUENCE</scope>
    <source>
        <strain evidence="2">Marl-1</strain>
    </source>
</reference>
<feature type="compositionally biased region" description="Low complexity" evidence="1">
    <location>
        <begin position="30"/>
        <end position="42"/>
    </location>
</feature>
<dbReference type="Proteomes" id="UP000614350">
    <property type="component" value="Unassembled WGS sequence"/>
</dbReference>
<evidence type="ECO:0000313" key="2">
    <source>
        <dbReference type="EMBL" id="KAF7408547.1"/>
    </source>
</evidence>
<organism evidence="2 3">
    <name type="scientific">Vespula vulgaris</name>
    <name type="common">Yellow jacket</name>
    <name type="synonym">Wasp</name>
    <dbReference type="NCBI Taxonomy" id="7454"/>
    <lineage>
        <taxon>Eukaryota</taxon>
        <taxon>Metazoa</taxon>
        <taxon>Ecdysozoa</taxon>
        <taxon>Arthropoda</taxon>
        <taxon>Hexapoda</taxon>
        <taxon>Insecta</taxon>
        <taxon>Pterygota</taxon>
        <taxon>Neoptera</taxon>
        <taxon>Endopterygota</taxon>
        <taxon>Hymenoptera</taxon>
        <taxon>Apocrita</taxon>
        <taxon>Aculeata</taxon>
        <taxon>Vespoidea</taxon>
        <taxon>Vespidae</taxon>
        <taxon>Vespinae</taxon>
        <taxon>Vespula</taxon>
    </lineage>
</organism>
<dbReference type="AlphaFoldDB" id="A0A834KL66"/>
<sequence length="100" mass="11158">MSSRNMKAERSSINVGPALLPRESKAGAPSSSTRTTCQRSQTESITWTSNRALNQILDLCPDSIEKSLTKMVVPTRTHIPFRRGVYLRVEIAMILNNNEP</sequence>
<protein>
    <submittedName>
        <fullName evidence="2">Uncharacterized protein</fullName>
    </submittedName>
</protein>
<accession>A0A834KL66</accession>
<dbReference type="EMBL" id="JACSEA010000002">
    <property type="protein sequence ID" value="KAF7408547.1"/>
    <property type="molecule type" value="Genomic_DNA"/>
</dbReference>
<feature type="region of interest" description="Disordered" evidence="1">
    <location>
        <begin position="1"/>
        <end position="44"/>
    </location>
</feature>
<comment type="caution">
    <text evidence="2">The sequence shown here is derived from an EMBL/GenBank/DDBJ whole genome shotgun (WGS) entry which is preliminary data.</text>
</comment>
<feature type="compositionally biased region" description="Basic and acidic residues" evidence="1">
    <location>
        <begin position="1"/>
        <end position="10"/>
    </location>
</feature>
<evidence type="ECO:0000256" key="1">
    <source>
        <dbReference type="SAM" id="MobiDB-lite"/>
    </source>
</evidence>
<evidence type="ECO:0000313" key="3">
    <source>
        <dbReference type="Proteomes" id="UP000614350"/>
    </source>
</evidence>
<name>A0A834KL66_VESVU</name>
<gene>
    <name evidence="2" type="ORF">HZH66_003084</name>
</gene>
<proteinExistence type="predicted"/>